<accession>A0A109D805</accession>
<dbReference type="OrthoDB" id="5865913at2"/>
<evidence type="ECO:0000313" key="2">
    <source>
        <dbReference type="EMBL" id="KWU00472.1"/>
    </source>
</evidence>
<keyword evidence="1" id="KW-0812">Transmembrane</keyword>
<dbReference type="EMBL" id="LMXU01000022">
    <property type="protein sequence ID" value="KWU00472.1"/>
    <property type="molecule type" value="Genomic_DNA"/>
</dbReference>
<reference evidence="2 3" key="1">
    <citation type="submission" date="2015-11" db="EMBL/GenBank/DDBJ databases">
        <title>Draft WGS of Vibrio toranzoniae.</title>
        <authorList>
            <person name="Lasa A."/>
            <person name="Romalde J.L."/>
        </authorList>
    </citation>
    <scope>NUCLEOTIDE SEQUENCE [LARGE SCALE GENOMIC DNA]</scope>
    <source>
        <strain evidence="2 3">Vb 10.8</strain>
    </source>
</reference>
<dbReference type="GeneID" id="300179235"/>
<keyword evidence="3" id="KW-1185">Reference proteome</keyword>
<feature type="transmembrane region" description="Helical" evidence="1">
    <location>
        <begin position="12"/>
        <end position="38"/>
    </location>
</feature>
<evidence type="ECO:0000256" key="1">
    <source>
        <dbReference type="SAM" id="Phobius"/>
    </source>
</evidence>
<proteinExistence type="predicted"/>
<dbReference type="PIRSF" id="PIRSF004525">
    <property type="entry name" value="Pilin_peptidase-dep_B_prd"/>
    <property type="match status" value="1"/>
</dbReference>
<dbReference type="RefSeq" id="WP_060468480.1">
    <property type="nucleotide sequence ID" value="NZ_AP025514.1"/>
</dbReference>
<protein>
    <submittedName>
        <fullName evidence="2">Pilus assembly protein PilW</fullName>
    </submittedName>
</protein>
<gene>
    <name evidence="2" type="ORF">APQ14_10230</name>
</gene>
<sequence>MVIKPVVRRRQCGATLIEFMISSILGVIVIGSVGSVFMSGQNIASEKSKELLLLQQVSGALQYFKEDLQRAGYDGGAGISLKLSDATNIVYISPDSKTVAYAYTYQSEVRNVAFVFDSGVVKVCDSPSTTVKTVSAATSGCSSIFEPNQIRVINFDVRQSSIGTQGVSSGITTIAISAELVGEPSVSYSSSVVVKNRNWG</sequence>
<name>A0A109D805_9VIBR</name>
<dbReference type="InterPro" id="IPR016419">
    <property type="entry name" value="Prepilin_Pept-dep_B_prd"/>
</dbReference>
<keyword evidence="1" id="KW-0472">Membrane</keyword>
<comment type="caution">
    <text evidence="2">The sequence shown here is derived from an EMBL/GenBank/DDBJ whole genome shotgun (WGS) entry which is preliminary data.</text>
</comment>
<keyword evidence="1" id="KW-1133">Transmembrane helix</keyword>
<organism evidence="2 3">
    <name type="scientific">Vibrio toranzoniae</name>
    <dbReference type="NCBI Taxonomy" id="1194427"/>
    <lineage>
        <taxon>Bacteria</taxon>
        <taxon>Pseudomonadati</taxon>
        <taxon>Pseudomonadota</taxon>
        <taxon>Gammaproteobacteria</taxon>
        <taxon>Vibrionales</taxon>
        <taxon>Vibrionaceae</taxon>
        <taxon>Vibrio</taxon>
    </lineage>
</organism>
<evidence type="ECO:0000313" key="3">
    <source>
        <dbReference type="Proteomes" id="UP000057389"/>
    </source>
</evidence>
<dbReference type="Proteomes" id="UP000057389">
    <property type="component" value="Unassembled WGS sequence"/>
</dbReference>
<dbReference type="AlphaFoldDB" id="A0A109D805"/>